<protein>
    <submittedName>
        <fullName evidence="1">Uncharacterized protein</fullName>
    </submittedName>
</protein>
<sequence>MTSVYNPMKNIKISPAKNPKLFVAVNGKFADKSNIIVDTSGTYDTWDYNSDGTISSTYNPNFIIAATGNSKVSDIILANKNSLSGLYATWKWDSTNKSFNLVTGGTYNLMVIDKALKPNMNLIVDIAGTYDQWIITPVPSNIVPAVASGAGALSLSSSSSISSSSSSCCCLFLM</sequence>
<gene>
    <name evidence="1" type="ORF">S01H1_60550</name>
</gene>
<proteinExistence type="predicted"/>
<name>X0VSX4_9ZZZZ</name>
<comment type="caution">
    <text evidence="1">The sequence shown here is derived from an EMBL/GenBank/DDBJ whole genome shotgun (WGS) entry which is preliminary data.</text>
</comment>
<accession>X0VSX4</accession>
<dbReference type="AlphaFoldDB" id="X0VSX4"/>
<evidence type="ECO:0000313" key="1">
    <source>
        <dbReference type="EMBL" id="GAG21504.1"/>
    </source>
</evidence>
<organism evidence="1">
    <name type="scientific">marine sediment metagenome</name>
    <dbReference type="NCBI Taxonomy" id="412755"/>
    <lineage>
        <taxon>unclassified sequences</taxon>
        <taxon>metagenomes</taxon>
        <taxon>ecological metagenomes</taxon>
    </lineage>
</organism>
<feature type="non-terminal residue" evidence="1">
    <location>
        <position position="174"/>
    </location>
</feature>
<dbReference type="EMBL" id="BARS01039663">
    <property type="protein sequence ID" value="GAG21504.1"/>
    <property type="molecule type" value="Genomic_DNA"/>
</dbReference>
<reference evidence="1" key="1">
    <citation type="journal article" date="2014" name="Front. Microbiol.">
        <title>High frequency of phylogenetically diverse reductive dehalogenase-homologous genes in deep subseafloor sedimentary metagenomes.</title>
        <authorList>
            <person name="Kawai M."/>
            <person name="Futagami T."/>
            <person name="Toyoda A."/>
            <person name="Takaki Y."/>
            <person name="Nishi S."/>
            <person name="Hori S."/>
            <person name="Arai W."/>
            <person name="Tsubouchi T."/>
            <person name="Morono Y."/>
            <person name="Uchiyama I."/>
            <person name="Ito T."/>
            <person name="Fujiyama A."/>
            <person name="Inagaki F."/>
            <person name="Takami H."/>
        </authorList>
    </citation>
    <scope>NUCLEOTIDE SEQUENCE</scope>
    <source>
        <strain evidence="1">Expedition CK06-06</strain>
    </source>
</reference>